<organism evidence="2 3">
    <name type="scientific">Kaistia hirudinis</name>
    <dbReference type="NCBI Taxonomy" id="1293440"/>
    <lineage>
        <taxon>Bacteria</taxon>
        <taxon>Pseudomonadati</taxon>
        <taxon>Pseudomonadota</taxon>
        <taxon>Alphaproteobacteria</taxon>
        <taxon>Hyphomicrobiales</taxon>
        <taxon>Kaistiaceae</taxon>
        <taxon>Kaistia</taxon>
    </lineage>
</organism>
<evidence type="ECO:0000313" key="2">
    <source>
        <dbReference type="EMBL" id="MBB3932564.1"/>
    </source>
</evidence>
<dbReference type="Pfam" id="PF13378">
    <property type="entry name" value="MR_MLE_C"/>
    <property type="match status" value="1"/>
</dbReference>
<dbReference type="Proteomes" id="UP000553963">
    <property type="component" value="Unassembled WGS sequence"/>
</dbReference>
<dbReference type="EMBL" id="JACIDS010000004">
    <property type="protein sequence ID" value="MBB3932564.1"/>
    <property type="molecule type" value="Genomic_DNA"/>
</dbReference>
<evidence type="ECO:0000259" key="1">
    <source>
        <dbReference type="SMART" id="SM00922"/>
    </source>
</evidence>
<feature type="domain" description="Mandelate racemase/muconate lactonizing enzyme C-terminal" evidence="1">
    <location>
        <begin position="137"/>
        <end position="245"/>
    </location>
</feature>
<dbReference type="Gene3D" id="3.30.390.10">
    <property type="entry name" value="Enolase-like, N-terminal domain"/>
    <property type="match status" value="1"/>
</dbReference>
<dbReference type="InterPro" id="IPR013341">
    <property type="entry name" value="Mandelate_racemase_N_dom"/>
</dbReference>
<sequence length="407" mass="45414">MPVIDQIELFHVTVPLPAPFEPAWVPGGARTKTSFYLIHLVTDDGVDGWSAFSASGRERAGIGDSLAGLFLGKDPTDIDMVHERIKIMAVGGIRNWWIEPAFWDIKAKIAGLPLYRLLGGTDDTIRLYLSSGEVRGLSERREEAEARLEEGFGTMKVRVHDWDEEVDIAQIQDIATHMAGRMSIAVDCNQAFRLTQHGDAPLWDLPRAKRFADAAADVGLAWVEEPLFMEWYEAMAELTAYSRVPIAGAELHTAGYPELKYMVEKRCYAVFQPDAMWAGGIRQCMQVAELCRQHGLKFSPHSWGNGIGFIVNAHIMAASGFAGEMPFEFPYCPPGWTIEARDALLEAPWQHDRGSFHMPTAPGLGFTIDQKALSQFGACFFRAKRRESHWMPEALMGVVGTREQKKS</sequence>
<dbReference type="InterPro" id="IPR013342">
    <property type="entry name" value="Mandelate_racemase_C"/>
</dbReference>
<dbReference type="InterPro" id="IPR029017">
    <property type="entry name" value="Enolase-like_N"/>
</dbReference>
<keyword evidence="3" id="KW-1185">Reference proteome</keyword>
<dbReference type="InterPro" id="IPR029065">
    <property type="entry name" value="Enolase_C-like"/>
</dbReference>
<dbReference type="SUPFAM" id="SSF51604">
    <property type="entry name" value="Enolase C-terminal domain-like"/>
    <property type="match status" value="1"/>
</dbReference>
<dbReference type="SMART" id="SM00922">
    <property type="entry name" value="MR_MLE"/>
    <property type="match status" value="1"/>
</dbReference>
<comment type="caution">
    <text evidence="2">The sequence shown here is derived from an EMBL/GenBank/DDBJ whole genome shotgun (WGS) entry which is preliminary data.</text>
</comment>
<name>A0A840ASQ3_9HYPH</name>
<dbReference type="InterPro" id="IPR034593">
    <property type="entry name" value="DgoD-like"/>
</dbReference>
<evidence type="ECO:0000313" key="3">
    <source>
        <dbReference type="Proteomes" id="UP000553963"/>
    </source>
</evidence>
<dbReference type="Gene3D" id="3.20.20.120">
    <property type="entry name" value="Enolase-like C-terminal domain"/>
    <property type="match status" value="1"/>
</dbReference>
<reference evidence="2 3" key="1">
    <citation type="submission" date="2020-08" db="EMBL/GenBank/DDBJ databases">
        <title>Genomic Encyclopedia of Type Strains, Phase IV (KMG-IV): sequencing the most valuable type-strain genomes for metagenomic binning, comparative biology and taxonomic classification.</title>
        <authorList>
            <person name="Goeker M."/>
        </authorList>
    </citation>
    <scope>NUCLEOTIDE SEQUENCE [LARGE SCALE GENOMIC DNA]</scope>
    <source>
        <strain evidence="2 3">DSM 25966</strain>
    </source>
</reference>
<dbReference type="GO" id="GO:0003824">
    <property type="term" value="F:catalytic activity"/>
    <property type="evidence" value="ECO:0007669"/>
    <property type="project" value="UniProtKB-ARBA"/>
</dbReference>
<accession>A0A840ASQ3</accession>
<dbReference type="PANTHER" id="PTHR48080">
    <property type="entry name" value="D-GALACTONATE DEHYDRATASE-RELATED"/>
    <property type="match status" value="1"/>
</dbReference>
<dbReference type="SUPFAM" id="SSF54826">
    <property type="entry name" value="Enolase N-terminal domain-like"/>
    <property type="match status" value="1"/>
</dbReference>
<dbReference type="SFLD" id="SFLDS00001">
    <property type="entry name" value="Enolase"/>
    <property type="match status" value="1"/>
</dbReference>
<dbReference type="SFLD" id="SFLDG00179">
    <property type="entry name" value="mandelate_racemase"/>
    <property type="match status" value="1"/>
</dbReference>
<dbReference type="RefSeq" id="WP_183400178.1">
    <property type="nucleotide sequence ID" value="NZ_JACIDS010000004.1"/>
</dbReference>
<dbReference type="AlphaFoldDB" id="A0A840ASQ3"/>
<dbReference type="Pfam" id="PF02746">
    <property type="entry name" value="MR_MLE_N"/>
    <property type="match status" value="1"/>
</dbReference>
<gene>
    <name evidence="2" type="ORF">GGR25_003622</name>
</gene>
<protein>
    <submittedName>
        <fullName evidence="2">L-alanine-DL-glutamate epimerase-like enolase superfamily enzyme</fullName>
    </submittedName>
</protein>
<dbReference type="CDD" id="cd03316">
    <property type="entry name" value="MR_like"/>
    <property type="match status" value="1"/>
</dbReference>
<proteinExistence type="predicted"/>
<dbReference type="InterPro" id="IPR036849">
    <property type="entry name" value="Enolase-like_C_sf"/>
</dbReference>